<keyword evidence="3" id="KW-0813">Transport</keyword>
<dbReference type="Gene3D" id="1.20.1560.10">
    <property type="entry name" value="ABC transporter type 1, transmembrane domain"/>
    <property type="match status" value="1"/>
</dbReference>
<reference evidence="15" key="1">
    <citation type="submission" date="2025-08" db="UniProtKB">
        <authorList>
            <consortium name="RefSeq"/>
        </authorList>
    </citation>
    <scope>IDENTIFICATION</scope>
</reference>
<dbReference type="SMART" id="SM00382">
    <property type="entry name" value="AAA"/>
    <property type="match status" value="1"/>
</dbReference>
<dbReference type="SUPFAM" id="SSF90123">
    <property type="entry name" value="ABC transporter transmembrane region"/>
    <property type="match status" value="1"/>
</dbReference>
<protein>
    <submittedName>
        <fullName evidence="15">Antigen peptide transporter 2</fullName>
    </submittedName>
</protein>
<dbReference type="GO" id="GO:0012505">
    <property type="term" value="C:endomembrane system"/>
    <property type="evidence" value="ECO:0007669"/>
    <property type="project" value="UniProtKB-SubCell"/>
</dbReference>
<accession>A0A6J2VHA4</accession>
<feature type="domain" description="ABC transporter" evidence="12">
    <location>
        <begin position="475"/>
        <end position="710"/>
    </location>
</feature>
<dbReference type="SUPFAM" id="SSF52540">
    <property type="entry name" value="P-loop containing nucleoside triphosphate hydrolases"/>
    <property type="match status" value="1"/>
</dbReference>
<evidence type="ECO:0000256" key="8">
    <source>
        <dbReference type="ARBA" id="ARBA00022967"/>
    </source>
</evidence>
<evidence type="ECO:0000256" key="10">
    <source>
        <dbReference type="ARBA" id="ARBA00023136"/>
    </source>
</evidence>
<sequence length="720" mass="80758">MAKVLRAHGIALCCDTLLWIAVWAVPLLSASSGSVSLVWLWTFRFFSWVALHLISLMTVDRTVQPVLKRWIAVQCLIFPVFESVKLLMSGTFGSASSVPGPEMVVLGTVSSSVACVLWEWALLKTGWASGDKSKEQKKQEARALLMRVVCYSREDYFHLGAAFLFLILAALCETFIPYCVGRVTDVLTAEYQHSSFTWAIGLMMLVSLGSSLFSGLRGGMFMCSLCRLNKRIRHKLFQNLLQQEINFFEENKPGSLTSRLVSDTDKMGRSVAMNVNVLIRSLVKTLGMLTLMLRLSWHLTTLTCVEMPILALLQNTYNTYSQRLSAKLQDCIAQCEQLAASTIKSMRTVRSSNATGQEQRRYEEALAKKLEVQTQKGIYSAVHLLLRRFVNVGLRILMLTKGRELISTGELSIGSLLAFVLYQKDMVSNMRQLLYIYGDMLSTVSSAVKVFQFLDRRPRLREAGEMAPERLEGKLTFDRVSFAYPSCPEKKALKSVCLELKPGKMTALVGPSGGGKSSVVSLLERFYEPQEGEVLLDREPLYRYQNQYIRSKMALVSQDPVLFSGSVRHNIEYGLQDCTMEKVEQAARRANAHEFICQLPNGYDTDVGECGGQLSAGQKQCITIARAIVRNPQILILDEATSCMDVNTQLAIQGVLSGSAGQTVLVVAHRLQTVEKADHIIYMEDGVVMEQGTHQQLMDRAGRYYRLREKLFTDQQDQYI</sequence>
<dbReference type="CTD" id="556826"/>
<keyword evidence="7" id="KW-0571">Peptide transport</keyword>
<evidence type="ECO:0000256" key="9">
    <source>
        <dbReference type="ARBA" id="ARBA00022989"/>
    </source>
</evidence>
<dbReference type="InterPro" id="IPR003439">
    <property type="entry name" value="ABC_transporter-like_ATP-bd"/>
</dbReference>
<dbReference type="AlphaFoldDB" id="A0A6J2VHA4"/>
<keyword evidence="10 11" id="KW-0472">Membrane</keyword>
<evidence type="ECO:0000256" key="5">
    <source>
        <dbReference type="ARBA" id="ARBA00022741"/>
    </source>
</evidence>
<dbReference type="Gene3D" id="3.40.50.300">
    <property type="entry name" value="P-loop containing nucleotide triphosphate hydrolases"/>
    <property type="match status" value="1"/>
</dbReference>
<gene>
    <name evidence="15" type="primary">tap2t</name>
</gene>
<comment type="similarity">
    <text evidence="2">Belongs to the ABC transporter superfamily. ABCB family. MHC peptide exporter (TC 3.A.1.209) subfamily.</text>
</comment>
<dbReference type="GeneID" id="115812852"/>
<keyword evidence="5" id="KW-0547">Nucleotide-binding</keyword>
<organism evidence="14 15">
    <name type="scientific">Chanos chanos</name>
    <name type="common">Milkfish</name>
    <name type="synonym">Mugil chanos</name>
    <dbReference type="NCBI Taxonomy" id="29144"/>
    <lineage>
        <taxon>Eukaryota</taxon>
        <taxon>Metazoa</taxon>
        <taxon>Chordata</taxon>
        <taxon>Craniata</taxon>
        <taxon>Vertebrata</taxon>
        <taxon>Euteleostomi</taxon>
        <taxon>Actinopterygii</taxon>
        <taxon>Neopterygii</taxon>
        <taxon>Teleostei</taxon>
        <taxon>Ostariophysi</taxon>
        <taxon>Gonorynchiformes</taxon>
        <taxon>Chanidae</taxon>
        <taxon>Chanos</taxon>
    </lineage>
</organism>
<evidence type="ECO:0000259" key="12">
    <source>
        <dbReference type="PROSITE" id="PS50893"/>
    </source>
</evidence>
<dbReference type="GO" id="GO:0016020">
    <property type="term" value="C:membrane"/>
    <property type="evidence" value="ECO:0007669"/>
    <property type="project" value="InterPro"/>
</dbReference>
<dbReference type="InterPro" id="IPR011527">
    <property type="entry name" value="ABC1_TM_dom"/>
</dbReference>
<keyword evidence="8" id="KW-1278">Translocase</keyword>
<evidence type="ECO:0000259" key="13">
    <source>
        <dbReference type="PROSITE" id="PS50929"/>
    </source>
</evidence>
<feature type="transmembrane region" description="Helical" evidence="11">
    <location>
        <begin position="156"/>
        <end position="176"/>
    </location>
</feature>
<evidence type="ECO:0000256" key="4">
    <source>
        <dbReference type="ARBA" id="ARBA00022692"/>
    </source>
</evidence>
<keyword evidence="9 11" id="KW-1133">Transmembrane helix</keyword>
<evidence type="ECO:0000313" key="15">
    <source>
        <dbReference type="RefSeq" id="XP_030631238.1"/>
    </source>
</evidence>
<keyword evidence="4 11" id="KW-0812">Transmembrane</keyword>
<dbReference type="InterPro" id="IPR017871">
    <property type="entry name" value="ABC_transporter-like_CS"/>
</dbReference>
<name>A0A6J2VHA4_CHACN</name>
<dbReference type="PROSITE" id="PS50929">
    <property type="entry name" value="ABC_TM1F"/>
    <property type="match status" value="1"/>
</dbReference>
<dbReference type="GO" id="GO:0015421">
    <property type="term" value="F:ABC-type oligopeptide transporter activity"/>
    <property type="evidence" value="ECO:0007669"/>
    <property type="project" value="TreeGrafter"/>
</dbReference>
<dbReference type="PANTHER" id="PTHR43394">
    <property type="entry name" value="ATP-DEPENDENT PERMEASE MDL1, MITOCHONDRIAL"/>
    <property type="match status" value="1"/>
</dbReference>
<feature type="domain" description="ABC transmembrane type-1" evidence="13">
    <location>
        <begin position="161"/>
        <end position="442"/>
    </location>
</feature>
<evidence type="ECO:0000256" key="3">
    <source>
        <dbReference type="ARBA" id="ARBA00022448"/>
    </source>
</evidence>
<keyword evidence="6" id="KW-0067">ATP-binding</keyword>
<dbReference type="PROSITE" id="PS00211">
    <property type="entry name" value="ABC_TRANSPORTER_1"/>
    <property type="match status" value="1"/>
</dbReference>
<evidence type="ECO:0000256" key="11">
    <source>
        <dbReference type="SAM" id="Phobius"/>
    </source>
</evidence>
<dbReference type="Pfam" id="PF00005">
    <property type="entry name" value="ABC_tran"/>
    <property type="match status" value="1"/>
</dbReference>
<evidence type="ECO:0000256" key="6">
    <source>
        <dbReference type="ARBA" id="ARBA00022840"/>
    </source>
</evidence>
<dbReference type="InterPro" id="IPR036640">
    <property type="entry name" value="ABC1_TM_sf"/>
</dbReference>
<evidence type="ECO:0000256" key="2">
    <source>
        <dbReference type="ARBA" id="ARBA00006493"/>
    </source>
</evidence>
<dbReference type="InParanoid" id="A0A6J2VHA4"/>
<dbReference type="RefSeq" id="XP_030631238.1">
    <property type="nucleotide sequence ID" value="XM_030775378.1"/>
</dbReference>
<proteinExistence type="inferred from homology"/>
<comment type="subcellular location">
    <subcellularLocation>
        <location evidence="1">Endomembrane system</location>
        <topology evidence="1">Multi-pass membrane protein</topology>
    </subcellularLocation>
</comment>
<dbReference type="OrthoDB" id="6500128at2759"/>
<dbReference type="InterPro" id="IPR003593">
    <property type="entry name" value="AAA+_ATPase"/>
</dbReference>
<dbReference type="PROSITE" id="PS50893">
    <property type="entry name" value="ABC_TRANSPORTER_2"/>
    <property type="match status" value="1"/>
</dbReference>
<feature type="transmembrane region" description="Helical" evidence="11">
    <location>
        <begin position="38"/>
        <end position="59"/>
    </location>
</feature>
<feature type="transmembrane region" description="Helical" evidence="11">
    <location>
        <begin position="7"/>
        <end position="26"/>
    </location>
</feature>
<dbReference type="InterPro" id="IPR039421">
    <property type="entry name" value="Type_1_exporter"/>
</dbReference>
<dbReference type="PANTHER" id="PTHR43394:SF14">
    <property type="entry name" value="TRANSPORTER 2, ATP BINDING CASSETTE SUBFAMILY B"/>
    <property type="match status" value="1"/>
</dbReference>
<keyword evidence="7" id="KW-0653">Protein transport</keyword>
<dbReference type="Proteomes" id="UP000504632">
    <property type="component" value="Chromosome 5"/>
</dbReference>
<dbReference type="GO" id="GO:0005524">
    <property type="term" value="F:ATP binding"/>
    <property type="evidence" value="ECO:0007669"/>
    <property type="project" value="UniProtKB-KW"/>
</dbReference>
<keyword evidence="14" id="KW-1185">Reference proteome</keyword>
<dbReference type="GO" id="GO:0016887">
    <property type="term" value="F:ATP hydrolysis activity"/>
    <property type="evidence" value="ECO:0007669"/>
    <property type="project" value="InterPro"/>
</dbReference>
<dbReference type="InterPro" id="IPR027417">
    <property type="entry name" value="P-loop_NTPase"/>
</dbReference>
<dbReference type="FunFam" id="3.40.50.300:FF:000140">
    <property type="entry name" value="Lipid A export ATP-binding/permease protein MsbA"/>
    <property type="match status" value="1"/>
</dbReference>
<dbReference type="FunCoup" id="A0A6J2VHA4">
    <property type="interactions" value="122"/>
</dbReference>
<dbReference type="Pfam" id="PF00664">
    <property type="entry name" value="ABC_membrane"/>
    <property type="match status" value="1"/>
</dbReference>
<feature type="transmembrane region" description="Helical" evidence="11">
    <location>
        <begin position="196"/>
        <end position="225"/>
    </location>
</feature>
<evidence type="ECO:0000256" key="1">
    <source>
        <dbReference type="ARBA" id="ARBA00004127"/>
    </source>
</evidence>
<evidence type="ECO:0000313" key="14">
    <source>
        <dbReference type="Proteomes" id="UP000504632"/>
    </source>
</evidence>
<evidence type="ECO:0000256" key="7">
    <source>
        <dbReference type="ARBA" id="ARBA00022856"/>
    </source>
</evidence>